<comment type="caution">
    <text evidence="2">The sequence shown here is derived from an EMBL/GenBank/DDBJ whole genome shotgun (WGS) entry which is preliminary data.</text>
</comment>
<accession>A0A0F9MEU1</accession>
<protein>
    <recommendedName>
        <fullName evidence="1">Transposase IS204/IS1001/IS1096/IS1165 DDE domain-containing protein</fullName>
    </recommendedName>
</protein>
<feature type="non-terminal residue" evidence="2">
    <location>
        <position position="1"/>
    </location>
</feature>
<organism evidence="2">
    <name type="scientific">marine sediment metagenome</name>
    <dbReference type="NCBI Taxonomy" id="412755"/>
    <lineage>
        <taxon>unclassified sequences</taxon>
        <taxon>metagenomes</taxon>
        <taxon>ecological metagenomes</taxon>
    </lineage>
</organism>
<gene>
    <name evidence="2" type="ORF">LCGC14_1082870</name>
</gene>
<reference evidence="2" key="1">
    <citation type="journal article" date="2015" name="Nature">
        <title>Complex archaea that bridge the gap between prokaryotes and eukaryotes.</title>
        <authorList>
            <person name="Spang A."/>
            <person name="Saw J.H."/>
            <person name="Jorgensen S.L."/>
            <person name="Zaremba-Niedzwiedzka K."/>
            <person name="Martijn J."/>
            <person name="Lind A.E."/>
            <person name="van Eijk R."/>
            <person name="Schleper C."/>
            <person name="Guy L."/>
            <person name="Ettema T.J."/>
        </authorList>
    </citation>
    <scope>NUCLEOTIDE SEQUENCE</scope>
</reference>
<dbReference type="InterPro" id="IPR002560">
    <property type="entry name" value="Transposase_DDE"/>
</dbReference>
<evidence type="ECO:0000259" key="1">
    <source>
        <dbReference type="Pfam" id="PF01610"/>
    </source>
</evidence>
<name>A0A0F9MEU1_9ZZZZ</name>
<dbReference type="EMBL" id="LAZR01004752">
    <property type="protein sequence ID" value="KKN05875.1"/>
    <property type="molecule type" value="Genomic_DNA"/>
</dbReference>
<dbReference type="Pfam" id="PF01610">
    <property type="entry name" value="DDE_Tnp_ISL3"/>
    <property type="match status" value="1"/>
</dbReference>
<feature type="domain" description="Transposase IS204/IS1001/IS1096/IS1165 DDE" evidence="1">
    <location>
        <begin position="6"/>
        <end position="149"/>
    </location>
</feature>
<dbReference type="AlphaFoldDB" id="A0A0F9MEU1"/>
<evidence type="ECO:0000313" key="2">
    <source>
        <dbReference type="EMBL" id="KKN05875.1"/>
    </source>
</evidence>
<sequence>AGAVVKKEDEKDTAFFLEALIEWLKPFGINYITIDFSERLEAGVKRFFTDEQILKGTFHASQLLNNGISKELIRLKNKKYVNRIKEFLYIRQFSLNLEEDNVVMKNINFQYREPKIAWKIYLKLRRIFSAHDLRKIEADLRQFLNSTKMEQWKGGEIFKERCKVFFPKRGLTQKGVTHFKRNIYRAWRSVIRRFRKDIEKQKSGFNDARFIVLKNPLDMKDYQKKRLRKALKRFPWLRPIRQILVKYYYQFRVAPVKRAPLKFLLHLVSKQSHKKLKSAINTLLKYEKQVFRFQVIQRENPKLKDCKGIKVVNETSMRKVNRLFQTQMGMRTLDNLVMRTSHYLDCPIIVAPSVLE</sequence>
<proteinExistence type="predicted"/>